<dbReference type="AlphaFoldDB" id="A0A1E2VDF8"/>
<dbReference type="GO" id="GO:0031177">
    <property type="term" value="F:phosphopantetheine binding"/>
    <property type="evidence" value="ECO:0007669"/>
    <property type="project" value="InterPro"/>
</dbReference>
<dbReference type="STRING" id="197479.BFW38_17190"/>
<dbReference type="Gene3D" id="1.10.1200.10">
    <property type="entry name" value="ACP-like"/>
    <property type="match status" value="2"/>
</dbReference>
<evidence type="ECO:0000313" key="7">
    <source>
        <dbReference type="Proteomes" id="UP000094291"/>
    </source>
</evidence>
<evidence type="ECO:0000256" key="2">
    <source>
        <dbReference type="ARBA" id="ARBA00022450"/>
    </source>
</evidence>
<feature type="domain" description="Carrier" evidence="5">
    <location>
        <begin position="1066"/>
        <end position="1141"/>
    </location>
</feature>
<dbReference type="InterPro" id="IPR020845">
    <property type="entry name" value="AMP-binding_CS"/>
</dbReference>
<dbReference type="Proteomes" id="UP000094291">
    <property type="component" value="Unassembled WGS sequence"/>
</dbReference>
<reference evidence="6 7" key="1">
    <citation type="submission" date="2016-08" db="EMBL/GenBank/DDBJ databases">
        <authorList>
            <person name="Seilhamer J.J."/>
        </authorList>
    </citation>
    <scope>NUCLEOTIDE SEQUENCE [LARGE SCALE GENOMIC DNA]</scope>
    <source>
        <strain evidence="6 7">PH27A</strain>
    </source>
</reference>
<name>A0A1E2VDF8_9GAMM</name>
<dbReference type="Gene3D" id="3.40.50.12780">
    <property type="entry name" value="N-terminal domain of ligase-like"/>
    <property type="match status" value="1"/>
</dbReference>
<dbReference type="InterPro" id="IPR020806">
    <property type="entry name" value="PKS_PP-bd"/>
</dbReference>
<dbReference type="InterPro" id="IPR023213">
    <property type="entry name" value="CAT-like_dom_sf"/>
</dbReference>
<dbReference type="CDD" id="cd19535">
    <property type="entry name" value="Cyc_NRPS"/>
    <property type="match status" value="1"/>
</dbReference>
<dbReference type="FunFam" id="3.30.559.10:FF:000023">
    <property type="entry name" value="Non-ribosomal peptide synthetase"/>
    <property type="match status" value="1"/>
</dbReference>
<dbReference type="InterPro" id="IPR057737">
    <property type="entry name" value="Condensation_MtbB-like"/>
</dbReference>
<dbReference type="Gene3D" id="3.30.559.30">
    <property type="entry name" value="Nonribosomal peptide synthetase, condensation domain"/>
    <property type="match status" value="1"/>
</dbReference>
<dbReference type="NCBIfam" id="TIGR01733">
    <property type="entry name" value="AA-adenyl-dom"/>
    <property type="match status" value="1"/>
</dbReference>
<dbReference type="PANTHER" id="PTHR45527:SF10">
    <property type="entry name" value="PYOCHELIN SYNTHASE PCHF"/>
    <property type="match status" value="1"/>
</dbReference>
<dbReference type="Pfam" id="PF00668">
    <property type="entry name" value="Condensation"/>
    <property type="match status" value="1"/>
</dbReference>
<evidence type="ECO:0000259" key="5">
    <source>
        <dbReference type="PROSITE" id="PS50075"/>
    </source>
</evidence>
<dbReference type="InterPro" id="IPR000873">
    <property type="entry name" value="AMP-dep_synth/lig_dom"/>
</dbReference>
<organism evidence="6 7">
    <name type="scientific">Terasakiispira papahanaumokuakeensis</name>
    <dbReference type="NCBI Taxonomy" id="197479"/>
    <lineage>
        <taxon>Bacteria</taxon>
        <taxon>Pseudomonadati</taxon>
        <taxon>Pseudomonadota</taxon>
        <taxon>Gammaproteobacteria</taxon>
        <taxon>Oceanospirillales</taxon>
        <taxon>Terasakiispira</taxon>
    </lineage>
</organism>
<dbReference type="SUPFAM" id="SSF56801">
    <property type="entry name" value="Acetyl-CoA synthetase-like"/>
    <property type="match status" value="1"/>
</dbReference>
<dbReference type="FunFam" id="3.40.50.12780:FF:000012">
    <property type="entry name" value="Non-ribosomal peptide synthetase"/>
    <property type="match status" value="1"/>
</dbReference>
<comment type="caution">
    <text evidence="6">The sequence shown here is derived from an EMBL/GenBank/DDBJ whole genome shotgun (WGS) entry which is preliminary data.</text>
</comment>
<evidence type="ECO:0000256" key="3">
    <source>
        <dbReference type="ARBA" id="ARBA00022553"/>
    </source>
</evidence>
<protein>
    <recommendedName>
        <fullName evidence="5">Carrier domain-containing protein</fullName>
    </recommendedName>
</protein>
<keyword evidence="2" id="KW-0596">Phosphopantetheine</keyword>
<gene>
    <name evidence="6" type="ORF">BFW38_17190</name>
</gene>
<dbReference type="InterPro" id="IPR009081">
    <property type="entry name" value="PP-bd_ACP"/>
</dbReference>
<dbReference type="GO" id="GO:0016874">
    <property type="term" value="F:ligase activity"/>
    <property type="evidence" value="ECO:0007669"/>
    <property type="project" value="UniProtKB-KW"/>
</dbReference>
<dbReference type="PROSITE" id="PS00455">
    <property type="entry name" value="AMP_BINDING"/>
    <property type="match status" value="1"/>
</dbReference>
<dbReference type="SUPFAM" id="SSF52777">
    <property type="entry name" value="CoA-dependent acyltransferases"/>
    <property type="match status" value="2"/>
</dbReference>
<keyword evidence="7" id="KW-1185">Reference proteome</keyword>
<dbReference type="PROSITE" id="PS50075">
    <property type="entry name" value="CARRIER"/>
    <property type="match status" value="1"/>
</dbReference>
<keyword evidence="4" id="KW-0436">Ligase</keyword>
<dbReference type="PANTHER" id="PTHR45527">
    <property type="entry name" value="NONRIBOSOMAL PEPTIDE SYNTHETASE"/>
    <property type="match status" value="1"/>
</dbReference>
<evidence type="ECO:0000256" key="1">
    <source>
        <dbReference type="ARBA" id="ARBA00001957"/>
    </source>
</evidence>
<dbReference type="Pfam" id="PF00501">
    <property type="entry name" value="AMP-binding"/>
    <property type="match status" value="1"/>
</dbReference>
<dbReference type="FunFam" id="3.30.559.30:FF:000006">
    <property type="entry name" value="Yersiniabactin polyketide/non-ribosomal peptide synthetase"/>
    <property type="match status" value="1"/>
</dbReference>
<keyword evidence="3" id="KW-0597">Phosphoprotein</keyword>
<dbReference type="Pfam" id="PF00550">
    <property type="entry name" value="PP-binding"/>
    <property type="match status" value="2"/>
</dbReference>
<dbReference type="PROSITE" id="PS00012">
    <property type="entry name" value="PHOSPHOPANTETHEINE"/>
    <property type="match status" value="1"/>
</dbReference>
<dbReference type="InterPro" id="IPR036736">
    <property type="entry name" value="ACP-like_sf"/>
</dbReference>
<dbReference type="GO" id="GO:0044550">
    <property type="term" value="P:secondary metabolite biosynthetic process"/>
    <property type="evidence" value="ECO:0007669"/>
    <property type="project" value="TreeGrafter"/>
</dbReference>
<evidence type="ECO:0000313" key="6">
    <source>
        <dbReference type="EMBL" id="ODC05011.1"/>
    </source>
</evidence>
<proteinExistence type="predicted"/>
<dbReference type="Gene3D" id="3.30.300.30">
    <property type="match status" value="1"/>
</dbReference>
<comment type="cofactor">
    <cofactor evidence="1">
        <name>pantetheine 4'-phosphate</name>
        <dbReference type="ChEBI" id="CHEBI:47942"/>
    </cofactor>
</comment>
<dbReference type="CDD" id="cd12114">
    <property type="entry name" value="A_NRPS_TlmIV_like"/>
    <property type="match status" value="1"/>
</dbReference>
<dbReference type="InterPro" id="IPR001242">
    <property type="entry name" value="Condensation_dom"/>
</dbReference>
<dbReference type="InterPro" id="IPR006162">
    <property type="entry name" value="Ppantetheine_attach_site"/>
</dbReference>
<dbReference type="GO" id="GO:0005737">
    <property type="term" value="C:cytoplasm"/>
    <property type="evidence" value="ECO:0007669"/>
    <property type="project" value="TreeGrafter"/>
</dbReference>
<dbReference type="InterPro" id="IPR042099">
    <property type="entry name" value="ANL_N_sf"/>
</dbReference>
<evidence type="ECO:0000256" key="4">
    <source>
        <dbReference type="ARBA" id="ARBA00022598"/>
    </source>
</evidence>
<sequence length="1160" mass="128450">MINGSYAMTASCETPAWPLREWLSPILDLAPDEINAEQSLIEQGLDSISIMRLPALLAAQRGVQVSFAELIETPVLRAWEALAANAVADERGGGTDEIDSSQPFELTPLQQAYWLGRQAHQSLGGVACQLYQELEGAALEPERLRQAIDLLRQRHGMLRACFLPEGRQVIQPEVESFTLTVHHLQDDESTAVDDYLEALRETLSHRRLNIEAGQVFDVQLSLLPEGRTRLHLNIDLLVADVLSLGVILRDLATFYRGEGDSLPDLTLSFPAYLKAVNQRQSPSSVAADQAYWRECLSHFSGPPQLPLRCQPEQLEAPRFTRRQMMLSHEQVAALESHARHYGVTLAAALATAYGMVLARWSQHPRFVLNLPLFDRQFLTPDVADMVADFSNLVLLPMDFSSSVCFVDAARSVQHQLHQNMAHNAWPGVEVLREWTQQGGQGAPVVFACNLGTPFMDRASEQTLGQPGWALSQTPQVWLDHQSYPMADGVLLNWDAVDALFPEGLLDDLFSAYCALLNQLIAGDWSSEFTIALPESQQRQRQRANDTQHPLVAQQSAVERLHSGLFAQARIAPERWAVMPEQGPSLTYQALADQALAVAGALQDAGVCPGDGVVVTSPKGAEQVVAVVGVLACGAHYIPVGMEQPIARRSAILRQAGVNHVLTIEAECEARRWPQQARLISIEQAVQHRPLPEPVNVAAEDLAYVIFTSGSTGMPKGVEITHQAAMNTLAGLQQRYAFNADDRVLGLAALDFDLSVFDLFALWRVGGALVLPDEAHRKAPEVWWSLIQQHRVTIWNSVPALLDMWLLCGPPERAFASLRYVLLSGDWIGLDLPERLASVCPHAQFLALGGATEASIWSNIQDVSLPLPAQWRTIPYGHPLANQCFRVVDTQGQDCPDWVAGELWIGGAGVARGYRAQPQLTAERFVESLGQRWYRTGDRGRYWPDGTLEFLGREDHQVKVRGFRIELAEIETALMRHTAVNRAMAMVLPGDSPTLVAAVLVDDAQPMPEVEDIQTAAAQWLPSHMLPEYCDIRQDWPLSRNGKVDREQLLHHISTLIQHTHPEVEERPQGELEHTIAQHWCDLLALDEVGRHQRFFSVGGNSLLATRLLDALSREFNLTLKLSDFFEATSVADQAALLKQQGVIQHSQAIEKASTIEEGAL</sequence>
<dbReference type="Gene3D" id="3.30.559.10">
    <property type="entry name" value="Chloramphenicol acetyltransferase-like domain"/>
    <property type="match status" value="1"/>
</dbReference>
<dbReference type="GO" id="GO:0043041">
    <property type="term" value="P:amino acid activation for nonribosomal peptide biosynthetic process"/>
    <property type="evidence" value="ECO:0007669"/>
    <property type="project" value="TreeGrafter"/>
</dbReference>
<dbReference type="InterPro" id="IPR045851">
    <property type="entry name" value="AMP-bd_C_sf"/>
</dbReference>
<dbReference type="InterPro" id="IPR010071">
    <property type="entry name" value="AA_adenyl_dom"/>
</dbReference>
<dbReference type="SUPFAM" id="SSF47336">
    <property type="entry name" value="ACP-like"/>
    <property type="match status" value="2"/>
</dbReference>
<accession>A0A1E2VDF8</accession>
<dbReference type="SMART" id="SM00823">
    <property type="entry name" value="PKS_PP"/>
    <property type="match status" value="1"/>
</dbReference>
<dbReference type="EMBL" id="MDTQ01000001">
    <property type="protein sequence ID" value="ODC05011.1"/>
    <property type="molecule type" value="Genomic_DNA"/>
</dbReference>